<evidence type="ECO:0000313" key="2">
    <source>
        <dbReference type="EMBL" id="KAG6399874.1"/>
    </source>
</evidence>
<dbReference type="CDD" id="cd04458">
    <property type="entry name" value="CSP_CDS"/>
    <property type="match status" value="1"/>
</dbReference>
<reference evidence="2" key="2">
    <citation type="submission" date="2020-08" db="EMBL/GenBank/DDBJ databases">
        <title>Plant Genome Project.</title>
        <authorList>
            <person name="Zhang R.-G."/>
        </authorList>
    </citation>
    <scope>NUCLEOTIDE SEQUENCE</scope>
    <source>
        <strain evidence="2">Huo1</strain>
        <tissue evidence="2">Leaf</tissue>
    </source>
</reference>
<comment type="caution">
    <text evidence="2">The sequence shown here is derived from an EMBL/GenBank/DDBJ whole genome shotgun (WGS) entry which is preliminary data.</text>
</comment>
<dbReference type="EMBL" id="PNBA02000015">
    <property type="protein sequence ID" value="KAG6399874.1"/>
    <property type="molecule type" value="Genomic_DNA"/>
</dbReference>
<sequence length="105" mass="10981">MAEEKAMRSKGVVTKFNDQKGYGFIQPEDGGEDLFVHTAPSARVEVVEDLGIWLGNALVEIVGGLVSPVGSQVTRRGIVCAAAEVAVSTAVNLDTSPGNAKAPRE</sequence>
<dbReference type="GO" id="GO:0003676">
    <property type="term" value="F:nucleic acid binding"/>
    <property type="evidence" value="ECO:0007669"/>
    <property type="project" value="InterPro"/>
</dbReference>
<evidence type="ECO:0000259" key="1">
    <source>
        <dbReference type="PROSITE" id="PS51857"/>
    </source>
</evidence>
<dbReference type="Proteomes" id="UP000298416">
    <property type="component" value="Unassembled WGS sequence"/>
</dbReference>
<dbReference type="PANTHER" id="PTHR46565">
    <property type="entry name" value="COLD SHOCK DOMAIN PROTEIN 2"/>
    <property type="match status" value="1"/>
</dbReference>
<dbReference type="AlphaFoldDB" id="A0A8X8WSC8"/>
<protein>
    <recommendedName>
        <fullName evidence="1">CSD domain-containing protein</fullName>
    </recommendedName>
</protein>
<dbReference type="InterPro" id="IPR012340">
    <property type="entry name" value="NA-bd_OB-fold"/>
</dbReference>
<keyword evidence="3" id="KW-1185">Reference proteome</keyword>
<dbReference type="Pfam" id="PF00313">
    <property type="entry name" value="CSD"/>
    <property type="match status" value="1"/>
</dbReference>
<name>A0A8X8WSC8_SALSN</name>
<evidence type="ECO:0000313" key="3">
    <source>
        <dbReference type="Proteomes" id="UP000298416"/>
    </source>
</evidence>
<organism evidence="2">
    <name type="scientific">Salvia splendens</name>
    <name type="common">Scarlet sage</name>
    <dbReference type="NCBI Taxonomy" id="180675"/>
    <lineage>
        <taxon>Eukaryota</taxon>
        <taxon>Viridiplantae</taxon>
        <taxon>Streptophyta</taxon>
        <taxon>Embryophyta</taxon>
        <taxon>Tracheophyta</taxon>
        <taxon>Spermatophyta</taxon>
        <taxon>Magnoliopsida</taxon>
        <taxon>eudicotyledons</taxon>
        <taxon>Gunneridae</taxon>
        <taxon>Pentapetalae</taxon>
        <taxon>asterids</taxon>
        <taxon>lamiids</taxon>
        <taxon>Lamiales</taxon>
        <taxon>Lamiaceae</taxon>
        <taxon>Nepetoideae</taxon>
        <taxon>Mentheae</taxon>
        <taxon>Salviinae</taxon>
        <taxon>Salvia</taxon>
        <taxon>Salvia subgen. Calosphace</taxon>
        <taxon>core Calosphace</taxon>
    </lineage>
</organism>
<dbReference type="InterPro" id="IPR002059">
    <property type="entry name" value="CSP_DNA-bd"/>
</dbReference>
<accession>A0A8X8WSC8</accession>
<feature type="domain" description="CSD" evidence="1">
    <location>
        <begin position="8"/>
        <end position="75"/>
    </location>
</feature>
<reference evidence="2" key="1">
    <citation type="submission" date="2018-01" db="EMBL/GenBank/DDBJ databases">
        <authorList>
            <person name="Mao J.F."/>
        </authorList>
    </citation>
    <scope>NUCLEOTIDE SEQUENCE</scope>
    <source>
        <strain evidence="2">Huo1</strain>
        <tissue evidence="2">Leaf</tissue>
    </source>
</reference>
<dbReference type="SUPFAM" id="SSF50249">
    <property type="entry name" value="Nucleic acid-binding proteins"/>
    <property type="match status" value="1"/>
</dbReference>
<dbReference type="PROSITE" id="PS51857">
    <property type="entry name" value="CSD_2"/>
    <property type="match status" value="1"/>
</dbReference>
<gene>
    <name evidence="2" type="ORF">SASPL_141359</name>
</gene>
<dbReference type="Gene3D" id="2.40.50.140">
    <property type="entry name" value="Nucleic acid-binding proteins"/>
    <property type="match status" value="1"/>
</dbReference>
<proteinExistence type="predicted"/>
<dbReference type="PANTHER" id="PTHR46565:SF27">
    <property type="entry name" value="COLD SHOCK DOMAIN-CONTAINING PROTEIN 3-LIKE"/>
    <property type="match status" value="1"/>
</dbReference>